<dbReference type="GO" id="GO:0051301">
    <property type="term" value="P:cell division"/>
    <property type="evidence" value="ECO:0007669"/>
    <property type="project" value="UniProtKB-KW"/>
</dbReference>
<evidence type="ECO:0000256" key="8">
    <source>
        <dbReference type="ARBA" id="ARBA00022989"/>
    </source>
</evidence>
<sequence>MPFCVVFEKKQLCKVIPNTLFMLYYLFDYLDKHFNIPGAGVFQYISFRALGSTVLSLFIAATYGKTIINYLRKKQMGETIRDLGLAGQMEKAGTPTMGGFIILASLLIPVLLFAKLSNVYIVLLIITALWTGLIGFVDDYLKKFKNNKDGLHGRFKIVGQVGLGVIVGLTLSFNDNVRIRIYEQPLLSSNLGEIQRYRDIIHPTVTTIPFIKNNEFDYKALLFGWLPEEYTWVIYTIIAIFIITAVSNGANITDGIDGLAAGVSGIIALTLGVLAYLSGNTKFSQYLNIMYIPNSGELVIFCAAFIGACVGFLWYNAYPAQVFMGDTGSLMLGGVIAVIALAIRKEWLIPFMCGIFIAENLSVIVQVSYFKYTKRKYGEGRRVLLMSPLHHHYQKKGIHESKIVTRFWIVGIILAILTLATLKLR</sequence>
<dbReference type="Proteomes" id="UP000190897">
    <property type="component" value="Unassembled WGS sequence"/>
</dbReference>
<dbReference type="GO" id="GO:0051992">
    <property type="term" value="F:UDP-N-acetylmuramoyl-L-alanyl-D-glutamyl-meso-2,6-diaminopimelyl-D-alanyl-D-alanine:undecaprenyl-phosphate transferase activity"/>
    <property type="evidence" value="ECO:0007669"/>
    <property type="project" value="RHEA"/>
</dbReference>
<feature type="transmembrane region" description="Helical" evidence="12">
    <location>
        <begin position="92"/>
        <end position="114"/>
    </location>
</feature>
<feature type="transmembrane region" description="Helical" evidence="12">
    <location>
        <begin position="298"/>
        <end position="315"/>
    </location>
</feature>
<feature type="transmembrane region" description="Helical" evidence="12">
    <location>
        <begin position="120"/>
        <end position="141"/>
    </location>
</feature>
<dbReference type="GO" id="GO:0008963">
    <property type="term" value="F:phospho-N-acetylmuramoyl-pentapeptide-transferase activity"/>
    <property type="evidence" value="ECO:0007669"/>
    <property type="project" value="UniProtKB-UniRule"/>
</dbReference>
<dbReference type="Pfam" id="PF10555">
    <property type="entry name" value="MraY_sig1"/>
    <property type="match status" value="1"/>
</dbReference>
<dbReference type="EC" id="2.7.8.13" evidence="12 13"/>
<dbReference type="InterPro" id="IPR003524">
    <property type="entry name" value="PNAcMuramoyl-5peptid_Trfase"/>
</dbReference>
<keyword evidence="16" id="KW-1185">Reference proteome</keyword>
<proteinExistence type="inferred from homology"/>
<feature type="transmembrane region" description="Helical" evidence="12">
    <location>
        <begin position="349"/>
        <end position="372"/>
    </location>
</feature>
<feature type="binding site" evidence="14">
    <location>
        <position position="326"/>
    </location>
    <ligand>
        <name>Mg(2+)</name>
        <dbReference type="ChEBI" id="CHEBI:18420"/>
    </ligand>
</feature>
<organism evidence="15 16">
    <name type="scientific">Dyadobacter psychrophilus</name>
    <dbReference type="NCBI Taxonomy" id="651661"/>
    <lineage>
        <taxon>Bacteria</taxon>
        <taxon>Pseudomonadati</taxon>
        <taxon>Bacteroidota</taxon>
        <taxon>Cytophagia</taxon>
        <taxon>Cytophagales</taxon>
        <taxon>Spirosomataceae</taxon>
        <taxon>Dyadobacter</taxon>
    </lineage>
</organism>
<keyword evidence="5 12" id="KW-0812">Transmembrane</keyword>
<evidence type="ECO:0000256" key="4">
    <source>
        <dbReference type="ARBA" id="ARBA00022679"/>
    </source>
</evidence>
<keyword evidence="8 12" id="KW-1133">Transmembrane helix</keyword>
<dbReference type="NCBIfam" id="TIGR00445">
    <property type="entry name" value="mraY"/>
    <property type="match status" value="1"/>
</dbReference>
<keyword evidence="6 12" id="KW-0133">Cell shape</keyword>
<evidence type="ECO:0000256" key="5">
    <source>
        <dbReference type="ARBA" id="ARBA00022692"/>
    </source>
</evidence>
<feature type="transmembrane region" description="Helical" evidence="12">
    <location>
        <begin position="322"/>
        <end position="343"/>
    </location>
</feature>
<feature type="transmembrane region" description="Helical" evidence="12">
    <location>
        <begin position="230"/>
        <end position="247"/>
    </location>
</feature>
<dbReference type="GO" id="GO:0046872">
    <property type="term" value="F:metal ion binding"/>
    <property type="evidence" value="ECO:0007669"/>
    <property type="project" value="UniProtKB-KW"/>
</dbReference>
<keyword evidence="12 14" id="KW-0460">Magnesium</keyword>
<feature type="transmembrane region" description="Helical" evidence="12">
    <location>
        <begin position="259"/>
        <end position="278"/>
    </location>
</feature>
<keyword evidence="7 12" id="KW-0573">Peptidoglycan synthesis</keyword>
<dbReference type="GO" id="GO:0008360">
    <property type="term" value="P:regulation of cell shape"/>
    <property type="evidence" value="ECO:0007669"/>
    <property type="project" value="UniProtKB-KW"/>
</dbReference>
<feature type="transmembrane region" description="Helical" evidence="12">
    <location>
        <begin position="403"/>
        <end position="422"/>
    </location>
</feature>
<dbReference type="CDD" id="cd06852">
    <property type="entry name" value="GT_MraY"/>
    <property type="match status" value="1"/>
</dbReference>
<comment type="catalytic activity">
    <reaction evidence="12">
        <text>UDP-N-acetyl-alpha-D-muramoyl-L-alanyl-gamma-D-glutamyl-meso-2,6-diaminopimeloyl-D-alanyl-D-alanine + di-trans,octa-cis-undecaprenyl phosphate = di-trans,octa-cis-undecaprenyl diphospho-N-acetyl-alpha-D-muramoyl-L-alanyl-D-glutamyl-meso-2,6-diaminopimeloyl-D-alanyl-D-alanine + UMP</text>
        <dbReference type="Rhea" id="RHEA:28386"/>
        <dbReference type="ChEBI" id="CHEBI:57865"/>
        <dbReference type="ChEBI" id="CHEBI:60392"/>
        <dbReference type="ChEBI" id="CHEBI:61386"/>
        <dbReference type="ChEBI" id="CHEBI:61387"/>
        <dbReference type="EC" id="2.7.8.13"/>
    </reaction>
</comment>
<evidence type="ECO:0000256" key="7">
    <source>
        <dbReference type="ARBA" id="ARBA00022984"/>
    </source>
</evidence>
<comment type="similarity">
    <text evidence="2 12">Belongs to the glycosyltransferase 4 family. MraY subfamily.</text>
</comment>
<feature type="transmembrane region" description="Helical" evidence="12">
    <location>
        <begin position="50"/>
        <end position="71"/>
    </location>
</feature>
<evidence type="ECO:0000256" key="14">
    <source>
        <dbReference type="PIRSR" id="PIRSR600715-1"/>
    </source>
</evidence>
<keyword evidence="10 12" id="KW-0131">Cell cycle</keyword>
<name>A0A1T5GR39_9BACT</name>
<evidence type="ECO:0000256" key="9">
    <source>
        <dbReference type="ARBA" id="ARBA00023136"/>
    </source>
</evidence>
<comment type="function">
    <text evidence="12">Catalyzes the initial step of the lipid cycle reactions in the biosynthesis of the cell wall peptidoglycan: transfers peptidoglycan precursor phospho-MurNAc-pentapeptide from UDP-MurNAc-pentapeptide onto the lipid carrier undecaprenyl phosphate, yielding undecaprenyl-pyrophosphoryl-MurNAc-pentapeptide, known as lipid I.</text>
</comment>
<evidence type="ECO:0000256" key="1">
    <source>
        <dbReference type="ARBA" id="ARBA00004141"/>
    </source>
</evidence>
<comment type="pathway">
    <text evidence="12">Cell wall biogenesis; peptidoglycan biosynthesis.</text>
</comment>
<dbReference type="GO" id="GO:0071555">
    <property type="term" value="P:cell wall organization"/>
    <property type="evidence" value="ECO:0007669"/>
    <property type="project" value="UniProtKB-KW"/>
</dbReference>
<feature type="transmembrane region" description="Helical" evidence="12">
    <location>
        <begin position="12"/>
        <end position="30"/>
    </location>
</feature>
<protein>
    <recommendedName>
        <fullName evidence="12 13">Phospho-N-acetylmuramoyl-pentapeptide-transferase</fullName>
        <ecNumber evidence="12 13">2.7.8.13</ecNumber>
    </recommendedName>
    <alternativeName>
        <fullName evidence="12">UDP-MurNAc-pentapeptide phosphotransferase</fullName>
    </alternativeName>
</protein>
<keyword evidence="4 12" id="KW-0808">Transferase</keyword>
<feature type="binding site" evidence="14">
    <location>
        <position position="251"/>
    </location>
    <ligand>
        <name>Mg(2+)</name>
        <dbReference type="ChEBI" id="CHEBI:18420"/>
    </ligand>
</feature>
<dbReference type="GO" id="GO:0009252">
    <property type="term" value="P:peptidoglycan biosynthetic process"/>
    <property type="evidence" value="ECO:0007669"/>
    <property type="project" value="UniProtKB-UniRule"/>
</dbReference>
<evidence type="ECO:0000256" key="12">
    <source>
        <dbReference type="HAMAP-Rule" id="MF_00038"/>
    </source>
</evidence>
<evidence type="ECO:0000256" key="11">
    <source>
        <dbReference type="ARBA" id="ARBA00023316"/>
    </source>
</evidence>
<dbReference type="PANTHER" id="PTHR22926:SF5">
    <property type="entry name" value="PHOSPHO-N-ACETYLMURAMOYL-PENTAPEPTIDE-TRANSFERASE HOMOLOG"/>
    <property type="match status" value="1"/>
</dbReference>
<dbReference type="HAMAP" id="MF_00038">
    <property type="entry name" value="MraY"/>
    <property type="match status" value="1"/>
</dbReference>
<comment type="cofactor">
    <cofactor evidence="12 14">
        <name>Mg(2+)</name>
        <dbReference type="ChEBI" id="CHEBI:18420"/>
    </cofactor>
</comment>
<evidence type="ECO:0000256" key="13">
    <source>
        <dbReference type="NCBIfam" id="TIGR00445"/>
    </source>
</evidence>
<evidence type="ECO:0000256" key="10">
    <source>
        <dbReference type="ARBA" id="ARBA00023306"/>
    </source>
</evidence>
<dbReference type="AlphaFoldDB" id="A0A1T5GR39"/>
<keyword evidence="12" id="KW-1003">Cell membrane</keyword>
<comment type="subcellular location">
    <subcellularLocation>
        <location evidence="12">Cell membrane</location>
        <topology evidence="12">Multi-pass membrane protein</topology>
    </subcellularLocation>
    <subcellularLocation>
        <location evidence="1">Membrane</location>
        <topology evidence="1">Multi-pass membrane protein</topology>
    </subcellularLocation>
</comment>
<dbReference type="UniPathway" id="UPA00219"/>
<feature type="transmembrane region" description="Helical" evidence="12">
    <location>
        <begin position="153"/>
        <end position="173"/>
    </location>
</feature>
<keyword evidence="12 14" id="KW-0479">Metal-binding</keyword>
<evidence type="ECO:0000256" key="2">
    <source>
        <dbReference type="ARBA" id="ARBA00005583"/>
    </source>
</evidence>
<gene>
    <name evidence="12" type="primary">mraY</name>
    <name evidence="15" type="ORF">SAMN05660293_04302</name>
</gene>
<evidence type="ECO:0000313" key="16">
    <source>
        <dbReference type="Proteomes" id="UP000190897"/>
    </source>
</evidence>
<evidence type="ECO:0000313" key="15">
    <source>
        <dbReference type="EMBL" id="SKC10829.1"/>
    </source>
</evidence>
<dbReference type="EMBL" id="FUZA01000006">
    <property type="protein sequence ID" value="SKC10829.1"/>
    <property type="molecule type" value="Genomic_DNA"/>
</dbReference>
<dbReference type="PANTHER" id="PTHR22926">
    <property type="entry name" value="PHOSPHO-N-ACETYLMURAMOYL-PENTAPEPTIDE-TRANSFERASE"/>
    <property type="match status" value="1"/>
</dbReference>
<keyword evidence="3 12" id="KW-0132">Cell division</keyword>
<dbReference type="InterPro" id="IPR000715">
    <property type="entry name" value="Glycosyl_transferase_4"/>
</dbReference>
<dbReference type="STRING" id="651661.SAMN05660293_04302"/>
<reference evidence="16" key="1">
    <citation type="submission" date="2017-02" db="EMBL/GenBank/DDBJ databases">
        <authorList>
            <person name="Varghese N."/>
            <person name="Submissions S."/>
        </authorList>
    </citation>
    <scope>NUCLEOTIDE SEQUENCE [LARGE SCALE GENOMIC DNA]</scope>
    <source>
        <strain evidence="16">DSM 22270</strain>
    </source>
</reference>
<keyword evidence="9 12" id="KW-0472">Membrane</keyword>
<dbReference type="Pfam" id="PF00953">
    <property type="entry name" value="Glycos_transf_4"/>
    <property type="match status" value="1"/>
</dbReference>
<dbReference type="InterPro" id="IPR018480">
    <property type="entry name" value="PNAcMuramoyl-5peptid_Trfase_CS"/>
</dbReference>
<keyword evidence="11 12" id="KW-0961">Cell wall biogenesis/degradation</keyword>
<dbReference type="PROSITE" id="PS01348">
    <property type="entry name" value="MRAY_2"/>
    <property type="match status" value="1"/>
</dbReference>
<dbReference type="GO" id="GO:0005886">
    <property type="term" value="C:plasma membrane"/>
    <property type="evidence" value="ECO:0007669"/>
    <property type="project" value="UniProtKB-SubCell"/>
</dbReference>
<evidence type="ECO:0000256" key="6">
    <source>
        <dbReference type="ARBA" id="ARBA00022960"/>
    </source>
</evidence>
<accession>A0A1T5GR39</accession>
<evidence type="ECO:0000256" key="3">
    <source>
        <dbReference type="ARBA" id="ARBA00022618"/>
    </source>
</evidence>